<gene>
    <name evidence="3" type="ORF">EDC56_2839</name>
</gene>
<proteinExistence type="predicted"/>
<keyword evidence="1" id="KW-0472">Membrane</keyword>
<evidence type="ECO:0000259" key="2">
    <source>
        <dbReference type="Pfam" id="PF12146"/>
    </source>
</evidence>
<dbReference type="Proteomes" id="UP000275394">
    <property type="component" value="Unassembled WGS sequence"/>
</dbReference>
<feature type="domain" description="Serine aminopeptidase S33" evidence="2">
    <location>
        <begin position="75"/>
        <end position="183"/>
    </location>
</feature>
<evidence type="ECO:0000313" key="3">
    <source>
        <dbReference type="EMBL" id="ROS00201.1"/>
    </source>
</evidence>
<dbReference type="PANTHER" id="PTHR12277:SF81">
    <property type="entry name" value="PROTEIN ABHD13"/>
    <property type="match status" value="1"/>
</dbReference>
<dbReference type="InterPro" id="IPR022742">
    <property type="entry name" value="Hydrolase_4"/>
</dbReference>
<keyword evidence="1" id="KW-0812">Transmembrane</keyword>
<keyword evidence="1" id="KW-1133">Transmembrane helix</keyword>
<evidence type="ECO:0000313" key="4">
    <source>
        <dbReference type="Proteomes" id="UP000275394"/>
    </source>
</evidence>
<comment type="caution">
    <text evidence="3">The sequence shown here is derived from an EMBL/GenBank/DDBJ whole genome shotgun (WGS) entry which is preliminary data.</text>
</comment>
<name>A0A3N2DK64_9GAMM</name>
<dbReference type="PANTHER" id="PTHR12277">
    <property type="entry name" value="ALPHA/BETA HYDROLASE DOMAIN-CONTAINING PROTEIN"/>
    <property type="match status" value="1"/>
</dbReference>
<dbReference type="Pfam" id="PF12146">
    <property type="entry name" value="Hydrolase_4"/>
    <property type="match status" value="1"/>
</dbReference>
<evidence type="ECO:0000256" key="1">
    <source>
        <dbReference type="SAM" id="Phobius"/>
    </source>
</evidence>
<organism evidence="3 4">
    <name type="scientific">Sinobacterium caligoides</name>
    <dbReference type="NCBI Taxonomy" id="933926"/>
    <lineage>
        <taxon>Bacteria</taxon>
        <taxon>Pseudomonadati</taxon>
        <taxon>Pseudomonadota</taxon>
        <taxon>Gammaproteobacteria</taxon>
        <taxon>Cellvibrionales</taxon>
        <taxon>Spongiibacteraceae</taxon>
        <taxon>Sinobacterium</taxon>
    </lineage>
</organism>
<dbReference type="SUPFAM" id="SSF53474">
    <property type="entry name" value="alpha/beta-Hydrolases"/>
    <property type="match status" value="1"/>
</dbReference>
<feature type="transmembrane region" description="Helical" evidence="1">
    <location>
        <begin position="6"/>
        <end position="24"/>
    </location>
</feature>
<reference evidence="3 4" key="1">
    <citation type="submission" date="2018-11" db="EMBL/GenBank/DDBJ databases">
        <title>Genomic Encyclopedia of Type Strains, Phase IV (KMG-IV): sequencing the most valuable type-strain genomes for metagenomic binning, comparative biology and taxonomic classification.</title>
        <authorList>
            <person name="Goeker M."/>
        </authorList>
    </citation>
    <scope>NUCLEOTIDE SEQUENCE [LARGE SCALE GENOMIC DNA]</scope>
    <source>
        <strain evidence="3 4">DSM 100316</strain>
    </source>
</reference>
<dbReference type="Gene3D" id="3.40.50.1820">
    <property type="entry name" value="alpha/beta hydrolase"/>
    <property type="match status" value="1"/>
</dbReference>
<keyword evidence="4" id="KW-1185">Reference proteome</keyword>
<accession>A0A3N2DK64</accession>
<dbReference type="InterPro" id="IPR029058">
    <property type="entry name" value="AB_hydrolase_fold"/>
</dbReference>
<dbReference type="EMBL" id="RKHR01000005">
    <property type="protein sequence ID" value="ROS00201.1"/>
    <property type="molecule type" value="Genomic_DNA"/>
</dbReference>
<dbReference type="AlphaFoldDB" id="A0A3N2DK64"/>
<protein>
    <recommendedName>
        <fullName evidence="2">Serine aminopeptidase S33 domain-containing protein</fullName>
    </recommendedName>
</protein>
<sequence>MTALIYTLTIACSCYAVLCGLIFFKQKAILFPGAINDPVIMRGTTYQPIFITANNNRLAGYQRSFQHSDNDAPTILYFGGNAEPSSHMLYHARELEVNEFYIFDYRGYGQSSGTTSEATLFSDAEAIIDQLLAQGVAPSQLVIMGRSLGTAVAVHAAIYLQSKQPIHIRGLLLITPFTSMADVASHHYPWLPVNMLLNQKFNTLAAIDSNTVPLPPTLFMIAGNDKVTTTASAESLYQHWPGKKDRAVYHQATHNTIDQQDEYYPAINQWLGQLKP</sequence>